<protein>
    <submittedName>
        <fullName evidence="1">Uncharacterized protein</fullName>
    </submittedName>
</protein>
<proteinExistence type="predicted"/>
<keyword evidence="2" id="KW-1185">Reference proteome</keyword>
<gene>
    <name evidence="1" type="ORF">ECE50_013450</name>
</gene>
<dbReference type="EMBL" id="RIAR02000001">
    <property type="protein sequence ID" value="NSL87847.1"/>
    <property type="molecule type" value="Genomic_DNA"/>
</dbReference>
<name>A0A9Q5GR35_9BACT</name>
<evidence type="ECO:0000313" key="1">
    <source>
        <dbReference type="EMBL" id="NSL87847.1"/>
    </source>
</evidence>
<reference evidence="1" key="1">
    <citation type="submission" date="2020-05" db="EMBL/GenBank/DDBJ databases">
        <title>Chitinophaga laudate sp. nov., isolated from a tropical peat swamp.</title>
        <authorList>
            <person name="Goh C.B.S."/>
            <person name="Lee M.S."/>
            <person name="Parimannan S."/>
            <person name="Pasbakhsh P."/>
            <person name="Yule C.M."/>
            <person name="Rajandas H."/>
            <person name="Loke S."/>
            <person name="Croft L."/>
            <person name="Tan J.B.L."/>
        </authorList>
    </citation>
    <scope>NUCLEOTIDE SEQUENCE</scope>
    <source>
        <strain evidence="1">Mgbs1</strain>
    </source>
</reference>
<dbReference type="RefSeq" id="WP_158631480.1">
    <property type="nucleotide sequence ID" value="NZ_JAABOK010000013.1"/>
</dbReference>
<comment type="caution">
    <text evidence="1">The sequence shown here is derived from an EMBL/GenBank/DDBJ whole genome shotgun (WGS) entry which is preliminary data.</text>
</comment>
<organism evidence="1 2">
    <name type="scientific">Chitinophaga solisilvae</name>
    <dbReference type="NCBI Taxonomy" id="1233460"/>
    <lineage>
        <taxon>Bacteria</taxon>
        <taxon>Pseudomonadati</taxon>
        <taxon>Bacteroidota</taxon>
        <taxon>Chitinophagia</taxon>
        <taxon>Chitinophagales</taxon>
        <taxon>Chitinophagaceae</taxon>
        <taxon>Chitinophaga</taxon>
    </lineage>
</organism>
<sequence length="48" mass="5450">MQLNDNNTAIPESGYSAASCIFLQQQVSAGGHLLSENERIQDNRWWKQ</sequence>
<accession>A0A9Q5GR35</accession>
<dbReference type="Proteomes" id="UP000281028">
    <property type="component" value="Unassembled WGS sequence"/>
</dbReference>
<evidence type="ECO:0000313" key="2">
    <source>
        <dbReference type="Proteomes" id="UP000281028"/>
    </source>
</evidence>
<dbReference type="AlphaFoldDB" id="A0A9Q5GR35"/>